<dbReference type="PANTHER" id="PTHR42830:SF2">
    <property type="entry name" value="OSMC_OHR FAMILY PROTEIN"/>
    <property type="match status" value="1"/>
</dbReference>
<dbReference type="SUPFAM" id="SSF82784">
    <property type="entry name" value="OsmC-like"/>
    <property type="match status" value="1"/>
</dbReference>
<keyword evidence="2" id="KW-1185">Reference proteome</keyword>
<dbReference type="InterPro" id="IPR036102">
    <property type="entry name" value="OsmC/Ohrsf"/>
</dbReference>
<dbReference type="AlphaFoldDB" id="A0A1I1XJP9"/>
<protein>
    <submittedName>
        <fullName evidence="1">Organic hydroperoxide reductase OsmC/OhrA</fullName>
    </submittedName>
</protein>
<dbReference type="Gene3D" id="3.30.300.20">
    <property type="match status" value="1"/>
</dbReference>
<gene>
    <name evidence="1" type="ORF">SAMN05216372_10863</name>
</gene>
<evidence type="ECO:0000313" key="1">
    <source>
        <dbReference type="EMBL" id="SFE07566.1"/>
    </source>
</evidence>
<sequence>MADKQHHYDVRVTWTGNEGSGTSSYRGYSRAHSIEAAGKPTIAGSSDPSFRGDPARWNPEELLVASLSACHKLWYLGLCAGAGIVVIAYEDNAQGAMLEQADGAGQFTSVVLRPKVTLAAGSDLEKARALHHQAHEMCFIARSMNFPVSHEPELLIETPA</sequence>
<dbReference type="Pfam" id="PF02566">
    <property type="entry name" value="OsmC"/>
    <property type="match status" value="1"/>
</dbReference>
<dbReference type="Proteomes" id="UP000243950">
    <property type="component" value="Unassembled WGS sequence"/>
</dbReference>
<accession>A0A1I1XJP9</accession>
<reference evidence="2" key="1">
    <citation type="submission" date="2016-10" db="EMBL/GenBank/DDBJ databases">
        <authorList>
            <person name="Varghese N."/>
            <person name="Submissions S."/>
        </authorList>
    </citation>
    <scope>NUCLEOTIDE SEQUENCE [LARGE SCALE GENOMIC DNA]</scope>
    <source>
        <strain evidence="2">JCM 2783</strain>
    </source>
</reference>
<dbReference type="PANTHER" id="PTHR42830">
    <property type="entry name" value="OSMOTICALLY INDUCIBLE FAMILY PROTEIN"/>
    <property type="match status" value="1"/>
</dbReference>
<name>A0A1I1XJP9_PSEOC</name>
<proteinExistence type="predicted"/>
<dbReference type="RefSeq" id="WP_093506020.1">
    <property type="nucleotide sequence ID" value="NZ_BSSG01000008.1"/>
</dbReference>
<dbReference type="InterPro" id="IPR015946">
    <property type="entry name" value="KH_dom-like_a/b"/>
</dbReference>
<organism evidence="1 2">
    <name type="scientific">Pseudomonas straminea</name>
    <dbReference type="NCBI Taxonomy" id="47882"/>
    <lineage>
        <taxon>Bacteria</taxon>
        <taxon>Pseudomonadati</taxon>
        <taxon>Pseudomonadota</taxon>
        <taxon>Gammaproteobacteria</taxon>
        <taxon>Pseudomonadales</taxon>
        <taxon>Pseudomonadaceae</taxon>
        <taxon>Phytopseudomonas</taxon>
    </lineage>
</organism>
<dbReference type="InterPro" id="IPR003718">
    <property type="entry name" value="OsmC/Ohr_fam"/>
</dbReference>
<dbReference type="InterPro" id="IPR052707">
    <property type="entry name" value="OsmC_Ohr_Peroxiredoxin"/>
</dbReference>
<dbReference type="EMBL" id="FOMO01000008">
    <property type="protein sequence ID" value="SFE07566.1"/>
    <property type="molecule type" value="Genomic_DNA"/>
</dbReference>
<evidence type="ECO:0000313" key="2">
    <source>
        <dbReference type="Proteomes" id="UP000243950"/>
    </source>
</evidence>